<dbReference type="GO" id="GO:0005975">
    <property type="term" value="P:carbohydrate metabolic process"/>
    <property type="evidence" value="ECO:0007669"/>
    <property type="project" value="InterPro"/>
</dbReference>
<dbReference type="Gene3D" id="2.60.120.200">
    <property type="match status" value="1"/>
</dbReference>
<dbReference type="CDD" id="cd00413">
    <property type="entry name" value="Glyco_hydrolase_16"/>
    <property type="match status" value="1"/>
</dbReference>
<sequence length="373" mass="41841">MYPKQAPSEDLVHQKIARPGHFFHLHRDPDQYSCSRVMMLSFILPFLASVHLVSGVCECGYSIKNPEGEGLMVFADRLETNFSQLDNISQWDDWQPQLFKVSAESGRGDYSQAFVPANVITGGTESQHSDPEGNLELLVGNAVNKDGAITASEIDTSRRDFHWGSFRAGMKLTSTKGTCAAFFWYHNDTQEIDIEFLSREFSHNRGIYPINLVVQSKKSMEAGYDASKTGTYKRVNLDFDPTDTFHEYRFDYIPGQVLFYADSKLLAQMKGDDMPSAGGHLILRHWSNGNPSWSGGPPKEDATVAINYVRAYFNSTNHERQSYLGKQCRQSSKTSVCAIDETNDAASIERLSWALYLGLTMLCVEMGFGMLPV</sequence>
<gene>
    <name evidence="2" type="ORF">FSARC_5578</name>
</gene>
<dbReference type="InterPro" id="IPR000757">
    <property type="entry name" value="Beta-glucanase-like"/>
</dbReference>
<accession>A0A8H4TZ72</accession>
<reference evidence="2" key="2">
    <citation type="submission" date="2020-05" db="EMBL/GenBank/DDBJ databases">
        <authorList>
            <person name="Kim H.-S."/>
            <person name="Proctor R.H."/>
            <person name="Brown D.W."/>
        </authorList>
    </citation>
    <scope>NUCLEOTIDE SEQUENCE</scope>
    <source>
        <strain evidence="2">NRRL 20472</strain>
    </source>
</reference>
<organism evidence="2 3">
    <name type="scientific">Fusarium sarcochroum</name>
    <dbReference type="NCBI Taxonomy" id="1208366"/>
    <lineage>
        <taxon>Eukaryota</taxon>
        <taxon>Fungi</taxon>
        <taxon>Dikarya</taxon>
        <taxon>Ascomycota</taxon>
        <taxon>Pezizomycotina</taxon>
        <taxon>Sordariomycetes</taxon>
        <taxon>Hypocreomycetidae</taxon>
        <taxon>Hypocreales</taxon>
        <taxon>Nectriaceae</taxon>
        <taxon>Fusarium</taxon>
        <taxon>Fusarium lateritium species complex</taxon>
    </lineage>
</organism>
<dbReference type="PANTHER" id="PTHR38121">
    <property type="entry name" value="GH16 DOMAIN-CONTAINING PROTEIN"/>
    <property type="match status" value="1"/>
</dbReference>
<dbReference type="Proteomes" id="UP000622797">
    <property type="component" value="Unassembled WGS sequence"/>
</dbReference>
<dbReference type="InterPro" id="IPR013320">
    <property type="entry name" value="ConA-like_dom_sf"/>
</dbReference>
<evidence type="ECO:0000313" key="3">
    <source>
        <dbReference type="Proteomes" id="UP000622797"/>
    </source>
</evidence>
<keyword evidence="3" id="KW-1185">Reference proteome</keyword>
<dbReference type="Pfam" id="PF00722">
    <property type="entry name" value="Glyco_hydro_16"/>
    <property type="match status" value="1"/>
</dbReference>
<comment type="caution">
    <text evidence="2">The sequence shown here is derived from an EMBL/GenBank/DDBJ whole genome shotgun (WGS) entry which is preliminary data.</text>
</comment>
<dbReference type="PANTHER" id="PTHR38121:SF5">
    <property type="entry name" value="GH16 DOMAIN-CONTAINING PROTEIN"/>
    <property type="match status" value="1"/>
</dbReference>
<evidence type="ECO:0000313" key="2">
    <source>
        <dbReference type="EMBL" id="KAF4966791.1"/>
    </source>
</evidence>
<protein>
    <recommendedName>
        <fullName evidence="1">GH16 domain-containing protein</fullName>
    </recommendedName>
</protein>
<reference evidence="2" key="1">
    <citation type="journal article" date="2020" name="BMC Genomics">
        <title>Correction to: Identification and distribution of gene clusters required for synthesis of sphingolipid metabolism inhibitors in diverse species of the filamentous fungus Fusarium.</title>
        <authorList>
            <person name="Kim H.S."/>
            <person name="Lohmar J.M."/>
            <person name="Busman M."/>
            <person name="Brown D.W."/>
            <person name="Naumann T.A."/>
            <person name="Divon H.H."/>
            <person name="Lysoe E."/>
            <person name="Uhlig S."/>
            <person name="Proctor R.H."/>
        </authorList>
    </citation>
    <scope>NUCLEOTIDE SEQUENCE</scope>
    <source>
        <strain evidence="2">NRRL 20472</strain>
    </source>
</reference>
<dbReference type="GO" id="GO:0004553">
    <property type="term" value="F:hydrolase activity, hydrolyzing O-glycosyl compounds"/>
    <property type="evidence" value="ECO:0007669"/>
    <property type="project" value="InterPro"/>
</dbReference>
<name>A0A8H4TZ72_9HYPO</name>
<dbReference type="EMBL" id="JABEXW010000271">
    <property type="protein sequence ID" value="KAF4966791.1"/>
    <property type="molecule type" value="Genomic_DNA"/>
</dbReference>
<dbReference type="OrthoDB" id="25131at2759"/>
<evidence type="ECO:0000259" key="1">
    <source>
        <dbReference type="PROSITE" id="PS51762"/>
    </source>
</evidence>
<dbReference type="PROSITE" id="PS51762">
    <property type="entry name" value="GH16_2"/>
    <property type="match status" value="1"/>
</dbReference>
<feature type="domain" description="GH16" evidence="1">
    <location>
        <begin position="61"/>
        <end position="317"/>
    </location>
</feature>
<proteinExistence type="predicted"/>
<dbReference type="AlphaFoldDB" id="A0A8H4TZ72"/>
<dbReference type="SUPFAM" id="SSF49899">
    <property type="entry name" value="Concanavalin A-like lectins/glucanases"/>
    <property type="match status" value="1"/>
</dbReference>